<dbReference type="AlphaFoldDB" id="A0A8J3LGY2"/>
<feature type="domain" description="RNA polymerase sigma-70 region 2" evidence="7">
    <location>
        <begin position="34"/>
        <end position="100"/>
    </location>
</feature>
<evidence type="ECO:0000256" key="1">
    <source>
        <dbReference type="ARBA" id="ARBA00010641"/>
    </source>
</evidence>
<evidence type="ECO:0000313" key="10">
    <source>
        <dbReference type="Proteomes" id="UP000660339"/>
    </source>
</evidence>
<evidence type="ECO:0000313" key="9">
    <source>
        <dbReference type="EMBL" id="GIG12405.1"/>
    </source>
</evidence>
<dbReference type="InterPro" id="IPR036388">
    <property type="entry name" value="WH-like_DNA-bd_sf"/>
</dbReference>
<dbReference type="GO" id="GO:0006352">
    <property type="term" value="P:DNA-templated transcription initiation"/>
    <property type="evidence" value="ECO:0007669"/>
    <property type="project" value="InterPro"/>
</dbReference>
<dbReference type="Pfam" id="PF04542">
    <property type="entry name" value="Sigma70_r2"/>
    <property type="match status" value="1"/>
</dbReference>
<keyword evidence="5" id="KW-0804">Transcription</keyword>
<comment type="caution">
    <text evidence="9">The sequence shown here is derived from an EMBL/GenBank/DDBJ whole genome shotgun (WGS) entry which is preliminary data.</text>
</comment>
<evidence type="ECO:0000259" key="7">
    <source>
        <dbReference type="Pfam" id="PF04542"/>
    </source>
</evidence>
<dbReference type="Gene3D" id="1.10.1740.10">
    <property type="match status" value="1"/>
</dbReference>
<protein>
    <submittedName>
        <fullName evidence="9">DNA-directed RNA polymerase sigma-70 factor</fullName>
    </submittedName>
</protein>
<evidence type="ECO:0000256" key="2">
    <source>
        <dbReference type="ARBA" id="ARBA00023015"/>
    </source>
</evidence>
<dbReference type="CDD" id="cd06171">
    <property type="entry name" value="Sigma70_r4"/>
    <property type="match status" value="1"/>
</dbReference>
<dbReference type="NCBIfam" id="TIGR02937">
    <property type="entry name" value="sigma70-ECF"/>
    <property type="match status" value="1"/>
</dbReference>
<evidence type="ECO:0000256" key="6">
    <source>
        <dbReference type="SAM" id="MobiDB-lite"/>
    </source>
</evidence>
<dbReference type="PANTHER" id="PTHR43133">
    <property type="entry name" value="RNA POLYMERASE ECF-TYPE SIGMA FACTO"/>
    <property type="match status" value="1"/>
</dbReference>
<evidence type="ECO:0000256" key="4">
    <source>
        <dbReference type="ARBA" id="ARBA00023125"/>
    </source>
</evidence>
<proteinExistence type="inferred from homology"/>
<organism evidence="9 10">
    <name type="scientific">Catellatospora methionotrophica</name>
    <dbReference type="NCBI Taxonomy" id="121620"/>
    <lineage>
        <taxon>Bacteria</taxon>
        <taxon>Bacillati</taxon>
        <taxon>Actinomycetota</taxon>
        <taxon>Actinomycetes</taxon>
        <taxon>Micromonosporales</taxon>
        <taxon>Micromonosporaceae</taxon>
        <taxon>Catellatospora</taxon>
    </lineage>
</organism>
<dbReference type="GO" id="GO:0000428">
    <property type="term" value="C:DNA-directed RNA polymerase complex"/>
    <property type="evidence" value="ECO:0007669"/>
    <property type="project" value="UniProtKB-KW"/>
</dbReference>
<evidence type="ECO:0000256" key="5">
    <source>
        <dbReference type="ARBA" id="ARBA00023163"/>
    </source>
</evidence>
<dbReference type="InterPro" id="IPR013324">
    <property type="entry name" value="RNA_pol_sigma_r3/r4-like"/>
</dbReference>
<dbReference type="SUPFAM" id="SSF88659">
    <property type="entry name" value="Sigma3 and sigma4 domains of RNA polymerase sigma factors"/>
    <property type="match status" value="1"/>
</dbReference>
<gene>
    <name evidence="9" type="ORF">Cme02nite_07370</name>
</gene>
<keyword evidence="10" id="KW-1185">Reference proteome</keyword>
<comment type="similarity">
    <text evidence="1">Belongs to the sigma-70 factor family. ECF subfamily.</text>
</comment>
<keyword evidence="9" id="KW-0240">DNA-directed RNA polymerase</keyword>
<dbReference type="InterPro" id="IPR014284">
    <property type="entry name" value="RNA_pol_sigma-70_dom"/>
</dbReference>
<dbReference type="InterPro" id="IPR013249">
    <property type="entry name" value="RNA_pol_sigma70_r4_t2"/>
</dbReference>
<dbReference type="SUPFAM" id="SSF88946">
    <property type="entry name" value="Sigma2 domain of RNA polymerase sigma factors"/>
    <property type="match status" value="1"/>
</dbReference>
<keyword evidence="4" id="KW-0238">DNA-binding</keyword>
<reference evidence="9" key="1">
    <citation type="submission" date="2021-01" db="EMBL/GenBank/DDBJ databases">
        <title>Whole genome shotgun sequence of Catellatospora methionotrophica NBRC 14553.</title>
        <authorList>
            <person name="Komaki H."/>
            <person name="Tamura T."/>
        </authorList>
    </citation>
    <scope>NUCLEOTIDE SEQUENCE</scope>
    <source>
        <strain evidence="9">NBRC 14553</strain>
    </source>
</reference>
<dbReference type="PANTHER" id="PTHR43133:SF50">
    <property type="entry name" value="ECF RNA POLYMERASE SIGMA FACTOR SIGM"/>
    <property type="match status" value="1"/>
</dbReference>
<dbReference type="EMBL" id="BONJ01000001">
    <property type="protein sequence ID" value="GIG12405.1"/>
    <property type="molecule type" value="Genomic_DNA"/>
</dbReference>
<accession>A0A8J3LGY2</accession>
<dbReference type="Pfam" id="PF08281">
    <property type="entry name" value="Sigma70_r4_2"/>
    <property type="match status" value="1"/>
</dbReference>
<dbReference type="GO" id="GO:0016987">
    <property type="term" value="F:sigma factor activity"/>
    <property type="evidence" value="ECO:0007669"/>
    <property type="project" value="UniProtKB-KW"/>
</dbReference>
<evidence type="ECO:0000256" key="3">
    <source>
        <dbReference type="ARBA" id="ARBA00023082"/>
    </source>
</evidence>
<dbReference type="Proteomes" id="UP000660339">
    <property type="component" value="Unassembled WGS sequence"/>
</dbReference>
<keyword evidence="2" id="KW-0805">Transcription regulation</keyword>
<dbReference type="InterPro" id="IPR013325">
    <property type="entry name" value="RNA_pol_sigma_r2"/>
</dbReference>
<evidence type="ECO:0000259" key="8">
    <source>
        <dbReference type="Pfam" id="PF08281"/>
    </source>
</evidence>
<dbReference type="Gene3D" id="1.10.10.10">
    <property type="entry name" value="Winged helix-like DNA-binding domain superfamily/Winged helix DNA-binding domain"/>
    <property type="match status" value="1"/>
</dbReference>
<dbReference type="InterPro" id="IPR007627">
    <property type="entry name" value="RNA_pol_sigma70_r2"/>
</dbReference>
<feature type="region of interest" description="Disordered" evidence="6">
    <location>
        <begin position="1"/>
        <end position="27"/>
    </location>
</feature>
<name>A0A8J3LGY2_9ACTN</name>
<dbReference type="InterPro" id="IPR039425">
    <property type="entry name" value="RNA_pol_sigma-70-like"/>
</dbReference>
<keyword evidence="3" id="KW-0731">Sigma factor</keyword>
<sequence length="188" mass="21098">MNAAGTPTHGARRAPEGARSGAPGEQGRHDFDELYAAHFTSVTTQLFAYLGDRQEAQDVTQEAFCRALHRWKDVSAYDDPVAWVRRVAWNLATSHFRRSRIATAFRRRHREVHAPEPSPDRVALFAALRSLPPRPRQAVVLHYLADQAVVDVAETMQVSTGTVKSWLHRARIALGEQLRPSAEEVRNA</sequence>
<dbReference type="GO" id="GO:0003677">
    <property type="term" value="F:DNA binding"/>
    <property type="evidence" value="ECO:0007669"/>
    <property type="project" value="UniProtKB-KW"/>
</dbReference>
<feature type="domain" description="RNA polymerase sigma factor 70 region 4 type 2" evidence="8">
    <location>
        <begin position="123"/>
        <end position="174"/>
    </location>
</feature>